<proteinExistence type="predicted"/>
<protein>
    <submittedName>
        <fullName evidence="1">DUF6179 domain-containing protein</fullName>
    </submittedName>
</protein>
<organism evidence="1 2">
    <name type="scientific">Fusibacillus kribbianus</name>
    <dbReference type="NCBI Taxonomy" id="3044208"/>
    <lineage>
        <taxon>Bacteria</taxon>
        <taxon>Bacillati</taxon>
        <taxon>Bacillota</taxon>
        <taxon>Clostridia</taxon>
        <taxon>Lachnospirales</taxon>
        <taxon>Lachnospiraceae</taxon>
        <taxon>Fusibacillus</taxon>
    </lineage>
</organism>
<evidence type="ECO:0000313" key="2">
    <source>
        <dbReference type="Proteomes" id="UP001300383"/>
    </source>
</evidence>
<comment type="caution">
    <text evidence="1">The sequence shown here is derived from an EMBL/GenBank/DDBJ whole genome shotgun (WGS) entry which is preliminary data.</text>
</comment>
<accession>A0AAP4BD88</accession>
<reference evidence="1 2" key="1">
    <citation type="submission" date="2023-05" db="EMBL/GenBank/DDBJ databases">
        <title>[ruminococcus] sp. nov., isolated from a pig farm feces dump.</title>
        <authorList>
            <person name="Chang Y.-H."/>
        </authorList>
    </citation>
    <scope>NUCLEOTIDE SEQUENCE [LARGE SCALE GENOMIC DNA]</scope>
    <source>
        <strain evidence="1 2">YH-rum2234</strain>
    </source>
</reference>
<dbReference type="AlphaFoldDB" id="A0AAP4BD88"/>
<gene>
    <name evidence="1" type="ORF">QJ036_09130</name>
</gene>
<keyword evidence="2" id="KW-1185">Reference proteome</keyword>
<name>A0AAP4BD88_9FIRM</name>
<sequence>MMKYSDVTALYPMEDLIPVVAKLAEKFTAKESSSVTYEQARKLMKAVIYCIAHLEIGETALAAAGTLPAGEAYRLGYEAVIGKTRNTQEKYNKLMDFFDHYGNRNYRDTIGAVAKVE</sequence>
<dbReference type="RefSeq" id="WP_283231078.1">
    <property type="nucleotide sequence ID" value="NZ_JASGBQ010000016.1"/>
</dbReference>
<dbReference type="EMBL" id="JASGBQ010000016">
    <property type="protein sequence ID" value="MDI9242631.1"/>
    <property type="molecule type" value="Genomic_DNA"/>
</dbReference>
<dbReference type="Pfam" id="PF19677">
    <property type="entry name" value="DUF6179"/>
    <property type="match status" value="1"/>
</dbReference>
<evidence type="ECO:0000313" key="1">
    <source>
        <dbReference type="EMBL" id="MDI9242631.1"/>
    </source>
</evidence>
<dbReference type="InterPro" id="IPR045751">
    <property type="entry name" value="DUF6179"/>
</dbReference>
<dbReference type="Proteomes" id="UP001300383">
    <property type="component" value="Unassembled WGS sequence"/>
</dbReference>